<keyword evidence="3" id="KW-0963">Cytoplasm</keyword>
<dbReference type="RefSeq" id="WP_379140536.1">
    <property type="nucleotide sequence ID" value="NZ_JBHUEN010000013.1"/>
</dbReference>
<sequence>MLLEYPDNRKLIDLCGPHDRHLARIEQALGVHILHSGNRLAVVGPPEAQADAAAILNSLYARLEQGRPVEMGEVEAALRMGVDSGDDLSPSEQIEMFGAGNYELRTRKKSVEPRTDAQKAYVRALFENELAFGIGPAGTGKTYLAVAVGVTMLIGGHVDRIILSRPAVEAGERLGFLPGDMKEKVDPYMQPLYDALNDFLPSKQMQKLMEEKRIEIAPLAFMRGRTLASSFVVLDEAQNATTMQMKMFLTRLGEGSRMVITGDRTQIDLPRGVGSGLTEAEKILKGVPGISFSYFTSKDVVRHPLVARIIEAYDAEDAAALARGETPDDRTARIPRREPRNV</sequence>
<name>A0ABW4R5K6_9RHOB</name>
<keyword evidence="5" id="KW-0067">ATP-binding</keyword>
<dbReference type="InterPro" id="IPR003714">
    <property type="entry name" value="PhoH"/>
</dbReference>
<evidence type="ECO:0000256" key="2">
    <source>
        <dbReference type="ARBA" id="ARBA00010393"/>
    </source>
</evidence>
<feature type="region of interest" description="Disordered" evidence="7">
    <location>
        <begin position="323"/>
        <end position="342"/>
    </location>
</feature>
<proteinExistence type="inferred from homology"/>
<gene>
    <name evidence="9" type="ORF">ACFSCT_04765</name>
</gene>
<keyword evidence="4" id="KW-0547">Nucleotide-binding</keyword>
<dbReference type="Pfam" id="PF02562">
    <property type="entry name" value="PhoH"/>
    <property type="match status" value="1"/>
</dbReference>
<feature type="compositionally biased region" description="Basic and acidic residues" evidence="7">
    <location>
        <begin position="325"/>
        <end position="342"/>
    </location>
</feature>
<dbReference type="Gene3D" id="3.40.50.300">
    <property type="entry name" value="P-loop containing nucleotide triphosphate hydrolases"/>
    <property type="match status" value="1"/>
</dbReference>
<comment type="caution">
    <text evidence="9">The sequence shown here is derived from an EMBL/GenBank/DDBJ whole genome shotgun (WGS) entry which is preliminary data.</text>
</comment>
<evidence type="ECO:0000313" key="9">
    <source>
        <dbReference type="EMBL" id="MFD1881025.1"/>
    </source>
</evidence>
<evidence type="ECO:0000256" key="4">
    <source>
        <dbReference type="ARBA" id="ARBA00022741"/>
    </source>
</evidence>
<dbReference type="SUPFAM" id="SSF52540">
    <property type="entry name" value="P-loop containing nucleoside triphosphate hydrolases"/>
    <property type="match status" value="1"/>
</dbReference>
<dbReference type="PANTHER" id="PTHR30473">
    <property type="entry name" value="PROTEIN PHOH"/>
    <property type="match status" value="1"/>
</dbReference>
<dbReference type="Proteomes" id="UP001597213">
    <property type="component" value="Unassembled WGS sequence"/>
</dbReference>
<dbReference type="EMBL" id="JBHUEN010000013">
    <property type="protein sequence ID" value="MFD1881025.1"/>
    <property type="molecule type" value="Genomic_DNA"/>
</dbReference>
<evidence type="ECO:0000256" key="7">
    <source>
        <dbReference type="SAM" id="MobiDB-lite"/>
    </source>
</evidence>
<comment type="similarity">
    <text evidence="2">Belongs to the PhoH family.</text>
</comment>
<accession>A0ABW4R5K6</accession>
<protein>
    <recommendedName>
        <fullName evidence="6">PhoH-like protein</fullName>
    </recommendedName>
</protein>
<dbReference type="InterPro" id="IPR051451">
    <property type="entry name" value="PhoH2-like"/>
</dbReference>
<keyword evidence="10" id="KW-1185">Reference proteome</keyword>
<evidence type="ECO:0000259" key="8">
    <source>
        <dbReference type="Pfam" id="PF02562"/>
    </source>
</evidence>
<reference evidence="10" key="1">
    <citation type="journal article" date="2019" name="Int. J. Syst. Evol. Microbiol.">
        <title>The Global Catalogue of Microorganisms (GCM) 10K type strain sequencing project: providing services to taxonomists for standard genome sequencing and annotation.</title>
        <authorList>
            <consortium name="The Broad Institute Genomics Platform"/>
            <consortium name="The Broad Institute Genome Sequencing Center for Infectious Disease"/>
            <person name="Wu L."/>
            <person name="Ma J."/>
        </authorList>
    </citation>
    <scope>NUCLEOTIDE SEQUENCE [LARGE SCALE GENOMIC DNA]</scope>
    <source>
        <strain evidence="10">CCUG 56029</strain>
    </source>
</reference>
<dbReference type="PANTHER" id="PTHR30473:SF1">
    <property type="entry name" value="PHOH-LIKE PROTEIN"/>
    <property type="match status" value="1"/>
</dbReference>
<evidence type="ECO:0000256" key="6">
    <source>
        <dbReference type="ARBA" id="ARBA00039970"/>
    </source>
</evidence>
<feature type="domain" description="PhoH-like protein" evidence="8">
    <location>
        <begin position="111"/>
        <end position="314"/>
    </location>
</feature>
<evidence type="ECO:0000256" key="1">
    <source>
        <dbReference type="ARBA" id="ARBA00004496"/>
    </source>
</evidence>
<dbReference type="InterPro" id="IPR027417">
    <property type="entry name" value="P-loop_NTPase"/>
</dbReference>
<organism evidence="9 10">
    <name type="scientific">Paracoccus pacificus</name>
    <dbReference type="NCBI Taxonomy" id="1463598"/>
    <lineage>
        <taxon>Bacteria</taxon>
        <taxon>Pseudomonadati</taxon>
        <taxon>Pseudomonadota</taxon>
        <taxon>Alphaproteobacteria</taxon>
        <taxon>Rhodobacterales</taxon>
        <taxon>Paracoccaceae</taxon>
        <taxon>Paracoccus</taxon>
    </lineage>
</organism>
<evidence type="ECO:0000313" key="10">
    <source>
        <dbReference type="Proteomes" id="UP001597213"/>
    </source>
</evidence>
<evidence type="ECO:0000256" key="5">
    <source>
        <dbReference type="ARBA" id="ARBA00022840"/>
    </source>
</evidence>
<evidence type="ECO:0000256" key="3">
    <source>
        <dbReference type="ARBA" id="ARBA00022490"/>
    </source>
</evidence>
<comment type="subcellular location">
    <subcellularLocation>
        <location evidence="1">Cytoplasm</location>
    </subcellularLocation>
</comment>